<gene>
    <name evidence="1" type="ORF">NCTC7915_01049</name>
</gene>
<proteinExistence type="predicted"/>
<name>A0AA46BN10_9MICO</name>
<protein>
    <submittedName>
        <fullName evidence="1">Uncharacterized protein</fullName>
    </submittedName>
</protein>
<dbReference type="AlphaFoldDB" id="A0AA46BN10"/>
<evidence type="ECO:0000313" key="2">
    <source>
        <dbReference type="Proteomes" id="UP000254118"/>
    </source>
</evidence>
<dbReference type="Gene3D" id="3.30.530.20">
    <property type="match status" value="1"/>
</dbReference>
<organism evidence="1 2">
    <name type="scientific">Dermatophilus congolensis</name>
    <dbReference type="NCBI Taxonomy" id="1863"/>
    <lineage>
        <taxon>Bacteria</taxon>
        <taxon>Bacillati</taxon>
        <taxon>Actinomycetota</taxon>
        <taxon>Actinomycetes</taxon>
        <taxon>Micrococcales</taxon>
        <taxon>Dermatophilaceae</taxon>
        <taxon>Dermatophilus</taxon>
    </lineage>
</organism>
<dbReference type="InterPro" id="IPR023393">
    <property type="entry name" value="START-like_dom_sf"/>
</dbReference>
<dbReference type="Proteomes" id="UP000254118">
    <property type="component" value="Unassembled WGS sequence"/>
</dbReference>
<evidence type="ECO:0000313" key="1">
    <source>
        <dbReference type="EMBL" id="STD08620.1"/>
    </source>
</evidence>
<comment type="caution">
    <text evidence="1">The sequence shown here is derived from an EMBL/GenBank/DDBJ whole genome shotgun (WGS) entry which is preliminary data.</text>
</comment>
<reference evidence="1 2" key="1">
    <citation type="submission" date="2018-06" db="EMBL/GenBank/DDBJ databases">
        <authorList>
            <consortium name="Pathogen Informatics"/>
            <person name="Doyle S."/>
        </authorList>
    </citation>
    <scope>NUCLEOTIDE SEQUENCE [LARGE SCALE GENOMIC DNA]</scope>
    <source>
        <strain evidence="1 2">NCTC7915</strain>
    </source>
</reference>
<accession>A0AA46BN10</accession>
<dbReference type="EMBL" id="UFYA01000001">
    <property type="protein sequence ID" value="STD08620.1"/>
    <property type="molecule type" value="Genomic_DNA"/>
</dbReference>
<sequence>MHSQATSRLVAEHMPGLGQHVHRYDPAFLIVACERSFAVSAEQAWKALTDDSAAPQWIGPRSTNNNTGRVDILLTQENPSPWLTFTIKDAQPGRSITLALDASKGERVSPHHITFTLDSDPRDVVPGCTITVMQSYTCAQTLEQRGPLWEFYLDRLACVIEGGDASQVRLHPYYLPGLVPHYRGILRQAIRNGGDRIKNRDLP</sequence>
<dbReference type="RefSeq" id="WP_115030361.1">
    <property type="nucleotide sequence ID" value="NZ_UFYA01000001.1"/>
</dbReference>
<dbReference type="SUPFAM" id="SSF55961">
    <property type="entry name" value="Bet v1-like"/>
    <property type="match status" value="1"/>
</dbReference>